<dbReference type="AlphaFoldDB" id="A0A0E9VYX3"/>
<name>A0A0E9VYX3_ANGAN</name>
<organism evidence="1">
    <name type="scientific">Anguilla anguilla</name>
    <name type="common">European freshwater eel</name>
    <name type="synonym">Muraena anguilla</name>
    <dbReference type="NCBI Taxonomy" id="7936"/>
    <lineage>
        <taxon>Eukaryota</taxon>
        <taxon>Metazoa</taxon>
        <taxon>Chordata</taxon>
        <taxon>Craniata</taxon>
        <taxon>Vertebrata</taxon>
        <taxon>Euteleostomi</taxon>
        <taxon>Actinopterygii</taxon>
        <taxon>Neopterygii</taxon>
        <taxon>Teleostei</taxon>
        <taxon>Anguilliformes</taxon>
        <taxon>Anguillidae</taxon>
        <taxon>Anguilla</taxon>
    </lineage>
</organism>
<proteinExistence type="predicted"/>
<reference evidence="1" key="1">
    <citation type="submission" date="2014-11" db="EMBL/GenBank/DDBJ databases">
        <authorList>
            <person name="Amaro Gonzalez C."/>
        </authorList>
    </citation>
    <scope>NUCLEOTIDE SEQUENCE</scope>
</reference>
<accession>A0A0E9VYX3</accession>
<reference evidence="1" key="2">
    <citation type="journal article" date="2015" name="Fish Shellfish Immunol.">
        <title>Early steps in the European eel (Anguilla anguilla)-Vibrio vulnificus interaction in the gills: Role of the RtxA13 toxin.</title>
        <authorList>
            <person name="Callol A."/>
            <person name="Pajuelo D."/>
            <person name="Ebbesson L."/>
            <person name="Teles M."/>
            <person name="MacKenzie S."/>
            <person name="Amaro C."/>
        </authorList>
    </citation>
    <scope>NUCLEOTIDE SEQUENCE</scope>
</reference>
<sequence length="33" mass="3995">MYNLRLYITQAAGNNAVWIFYEMDTHGYLWLIL</sequence>
<protein>
    <submittedName>
        <fullName evidence="1">Uncharacterized protein</fullName>
    </submittedName>
</protein>
<dbReference type="EMBL" id="GBXM01025326">
    <property type="protein sequence ID" value="JAH83251.1"/>
    <property type="molecule type" value="Transcribed_RNA"/>
</dbReference>
<evidence type="ECO:0000313" key="1">
    <source>
        <dbReference type="EMBL" id="JAH83251.1"/>
    </source>
</evidence>